<feature type="compositionally biased region" description="Basic and acidic residues" evidence="1">
    <location>
        <begin position="49"/>
        <end position="63"/>
    </location>
</feature>
<gene>
    <name evidence="2" type="ORF">CEXT_350861</name>
</gene>
<protein>
    <submittedName>
        <fullName evidence="2">Uncharacterized protein</fullName>
    </submittedName>
</protein>
<accession>A0AAV4QQL3</accession>
<name>A0AAV4QQL3_CAEEX</name>
<dbReference type="Proteomes" id="UP001054945">
    <property type="component" value="Unassembled WGS sequence"/>
</dbReference>
<sequence length="140" mass="14985">MTLPGRFPRSNYLHQAPASQSTNSVSEKESLGTLSQTPFWPVCKLGQRPTREGPGPDRRERVEGSLGVHCLKAPGRRDNSAAPPLLLRCPWGRPGMGSSGACGEAELRNGALRRRQSLGCYSMMGNGGGLLSAVLDLKVN</sequence>
<evidence type="ECO:0000313" key="2">
    <source>
        <dbReference type="EMBL" id="GIY10407.1"/>
    </source>
</evidence>
<organism evidence="2 3">
    <name type="scientific">Caerostris extrusa</name>
    <name type="common">Bark spider</name>
    <name type="synonym">Caerostris bankana</name>
    <dbReference type="NCBI Taxonomy" id="172846"/>
    <lineage>
        <taxon>Eukaryota</taxon>
        <taxon>Metazoa</taxon>
        <taxon>Ecdysozoa</taxon>
        <taxon>Arthropoda</taxon>
        <taxon>Chelicerata</taxon>
        <taxon>Arachnida</taxon>
        <taxon>Araneae</taxon>
        <taxon>Araneomorphae</taxon>
        <taxon>Entelegynae</taxon>
        <taxon>Araneoidea</taxon>
        <taxon>Araneidae</taxon>
        <taxon>Caerostris</taxon>
    </lineage>
</organism>
<evidence type="ECO:0000256" key="1">
    <source>
        <dbReference type="SAM" id="MobiDB-lite"/>
    </source>
</evidence>
<reference evidence="2 3" key="1">
    <citation type="submission" date="2021-06" db="EMBL/GenBank/DDBJ databases">
        <title>Caerostris extrusa draft genome.</title>
        <authorList>
            <person name="Kono N."/>
            <person name="Arakawa K."/>
        </authorList>
    </citation>
    <scope>NUCLEOTIDE SEQUENCE [LARGE SCALE GENOMIC DNA]</scope>
</reference>
<dbReference type="AlphaFoldDB" id="A0AAV4QQL3"/>
<keyword evidence="3" id="KW-1185">Reference proteome</keyword>
<feature type="region of interest" description="Disordered" evidence="1">
    <location>
        <begin position="1"/>
        <end position="63"/>
    </location>
</feature>
<comment type="caution">
    <text evidence="2">The sequence shown here is derived from an EMBL/GenBank/DDBJ whole genome shotgun (WGS) entry which is preliminary data.</text>
</comment>
<evidence type="ECO:0000313" key="3">
    <source>
        <dbReference type="Proteomes" id="UP001054945"/>
    </source>
</evidence>
<dbReference type="EMBL" id="BPLR01006520">
    <property type="protein sequence ID" value="GIY10407.1"/>
    <property type="molecule type" value="Genomic_DNA"/>
</dbReference>
<proteinExistence type="predicted"/>